<dbReference type="Pfam" id="PF13411">
    <property type="entry name" value="MerR_1"/>
    <property type="match status" value="1"/>
</dbReference>
<dbReference type="SUPFAM" id="SSF46955">
    <property type="entry name" value="Putative DNA-binding domain"/>
    <property type="match status" value="1"/>
</dbReference>
<dbReference type="InterPro" id="IPR047057">
    <property type="entry name" value="MerR_fam"/>
</dbReference>
<dbReference type="InterPro" id="IPR009061">
    <property type="entry name" value="DNA-bd_dom_put_sf"/>
</dbReference>
<protein>
    <submittedName>
        <fullName evidence="4">MerR family transcriptional regulator</fullName>
    </submittedName>
</protein>
<feature type="compositionally biased region" description="Basic and acidic residues" evidence="2">
    <location>
        <begin position="120"/>
        <end position="135"/>
    </location>
</feature>
<organism evidence="4 5">
    <name type="scientific">Nocardiopsis suaedae</name>
    <dbReference type="NCBI Taxonomy" id="3018444"/>
    <lineage>
        <taxon>Bacteria</taxon>
        <taxon>Bacillati</taxon>
        <taxon>Actinomycetota</taxon>
        <taxon>Actinomycetes</taxon>
        <taxon>Streptosporangiales</taxon>
        <taxon>Nocardiopsidaceae</taxon>
        <taxon>Nocardiopsis</taxon>
    </lineage>
</organism>
<dbReference type="Gene3D" id="1.10.1660.10">
    <property type="match status" value="1"/>
</dbReference>
<dbReference type="PRINTS" id="PR00040">
    <property type="entry name" value="HTHMERR"/>
</dbReference>
<dbReference type="PANTHER" id="PTHR30204">
    <property type="entry name" value="REDOX-CYCLING DRUG-SENSING TRANSCRIPTIONAL ACTIVATOR SOXR"/>
    <property type="match status" value="1"/>
</dbReference>
<dbReference type="PANTHER" id="PTHR30204:SF97">
    <property type="entry name" value="MERR FAMILY REGULATORY PROTEIN"/>
    <property type="match status" value="1"/>
</dbReference>
<reference evidence="4" key="1">
    <citation type="submission" date="2023-01" db="EMBL/GenBank/DDBJ databases">
        <title>Draft genome sequence of Nocardiopsis sp. LSu2-4 isolated from halophytes.</title>
        <authorList>
            <person name="Duangmal K."/>
            <person name="Chantavorakit T."/>
        </authorList>
    </citation>
    <scope>NUCLEOTIDE SEQUENCE</scope>
    <source>
        <strain evidence="4">LSu2-4</strain>
    </source>
</reference>
<sequence length="135" mass="14994">MRIGELAAETGVSVRALRYYEEKGLLSSERSAGGQRHYPRDAVEWVRLIQRLYAAGLSSRTIVELMPCVVDGRATPGLLERLATERDRIDERIADLADTRNRLESVITGATTNMLTGRSCRPDDEAPPKPPDRTA</sequence>
<dbReference type="RefSeq" id="WP_270680809.1">
    <property type="nucleotide sequence ID" value="NZ_JAQFWP010000075.1"/>
</dbReference>
<dbReference type="PROSITE" id="PS00552">
    <property type="entry name" value="HTH_MERR_1"/>
    <property type="match status" value="1"/>
</dbReference>
<feature type="region of interest" description="Disordered" evidence="2">
    <location>
        <begin position="114"/>
        <end position="135"/>
    </location>
</feature>
<feature type="domain" description="HTH merR-type" evidence="3">
    <location>
        <begin position="1"/>
        <end position="68"/>
    </location>
</feature>
<accession>A0ABT4TVG9</accession>
<name>A0ABT4TVG9_9ACTN</name>
<dbReference type="Proteomes" id="UP001165685">
    <property type="component" value="Unassembled WGS sequence"/>
</dbReference>
<gene>
    <name evidence="4" type="ORF">O4U47_27095</name>
</gene>
<keyword evidence="5" id="KW-1185">Reference proteome</keyword>
<keyword evidence="1" id="KW-0238">DNA-binding</keyword>
<dbReference type="PROSITE" id="PS50937">
    <property type="entry name" value="HTH_MERR_2"/>
    <property type="match status" value="1"/>
</dbReference>
<evidence type="ECO:0000256" key="2">
    <source>
        <dbReference type="SAM" id="MobiDB-lite"/>
    </source>
</evidence>
<dbReference type="SMART" id="SM00422">
    <property type="entry name" value="HTH_MERR"/>
    <property type="match status" value="1"/>
</dbReference>
<dbReference type="InterPro" id="IPR000551">
    <property type="entry name" value="MerR-type_HTH_dom"/>
</dbReference>
<evidence type="ECO:0000313" key="5">
    <source>
        <dbReference type="Proteomes" id="UP001165685"/>
    </source>
</evidence>
<proteinExistence type="predicted"/>
<evidence type="ECO:0000259" key="3">
    <source>
        <dbReference type="PROSITE" id="PS50937"/>
    </source>
</evidence>
<evidence type="ECO:0000256" key="1">
    <source>
        <dbReference type="ARBA" id="ARBA00023125"/>
    </source>
</evidence>
<evidence type="ECO:0000313" key="4">
    <source>
        <dbReference type="EMBL" id="MDA2808205.1"/>
    </source>
</evidence>
<dbReference type="CDD" id="cd01282">
    <property type="entry name" value="HTH_MerR-like_sg3"/>
    <property type="match status" value="1"/>
</dbReference>
<comment type="caution">
    <text evidence="4">The sequence shown here is derived from an EMBL/GenBank/DDBJ whole genome shotgun (WGS) entry which is preliminary data.</text>
</comment>
<dbReference type="EMBL" id="JAQFWP010000075">
    <property type="protein sequence ID" value="MDA2808205.1"/>
    <property type="molecule type" value="Genomic_DNA"/>
</dbReference>